<feature type="compositionally biased region" description="Low complexity" evidence="1">
    <location>
        <begin position="249"/>
        <end position="258"/>
    </location>
</feature>
<evidence type="ECO:0000256" key="1">
    <source>
        <dbReference type="SAM" id="MobiDB-lite"/>
    </source>
</evidence>
<name>A0A6A3B2N4_HIBSY</name>
<proteinExistence type="predicted"/>
<dbReference type="GO" id="GO:0009535">
    <property type="term" value="C:chloroplast thylakoid membrane"/>
    <property type="evidence" value="ECO:0007669"/>
    <property type="project" value="InterPro"/>
</dbReference>
<keyword evidence="3" id="KW-1185">Reference proteome</keyword>
<gene>
    <name evidence="2" type="ORF">F3Y22_tig00110330pilonHSYRG00284</name>
</gene>
<dbReference type="InterPro" id="IPR040340">
    <property type="entry name" value="CEST/Y3IP1"/>
</dbReference>
<dbReference type="GO" id="GO:0048564">
    <property type="term" value="P:photosystem I assembly"/>
    <property type="evidence" value="ECO:0007669"/>
    <property type="project" value="InterPro"/>
</dbReference>
<dbReference type="PANTHER" id="PTHR33672">
    <property type="entry name" value="YCF3-INTERACTING PROTEIN 1, CHLOROPLASTIC"/>
    <property type="match status" value="1"/>
</dbReference>
<organism evidence="2 3">
    <name type="scientific">Hibiscus syriacus</name>
    <name type="common">Rose of Sharon</name>
    <dbReference type="NCBI Taxonomy" id="106335"/>
    <lineage>
        <taxon>Eukaryota</taxon>
        <taxon>Viridiplantae</taxon>
        <taxon>Streptophyta</taxon>
        <taxon>Embryophyta</taxon>
        <taxon>Tracheophyta</taxon>
        <taxon>Spermatophyta</taxon>
        <taxon>Magnoliopsida</taxon>
        <taxon>eudicotyledons</taxon>
        <taxon>Gunneridae</taxon>
        <taxon>Pentapetalae</taxon>
        <taxon>rosids</taxon>
        <taxon>malvids</taxon>
        <taxon>Malvales</taxon>
        <taxon>Malvaceae</taxon>
        <taxon>Malvoideae</taxon>
        <taxon>Hibiscus</taxon>
    </lineage>
</organism>
<protein>
    <submittedName>
        <fullName evidence="2">Cupredoxin superfamily protein isoform 1</fullName>
    </submittedName>
</protein>
<dbReference type="Proteomes" id="UP000436088">
    <property type="component" value="Unassembled WGS sequence"/>
</dbReference>
<dbReference type="PANTHER" id="PTHR33672:SF24">
    <property type="entry name" value="OS01G0798600 PROTEIN"/>
    <property type="match status" value="1"/>
</dbReference>
<evidence type="ECO:0000313" key="2">
    <source>
        <dbReference type="EMBL" id="KAE8709625.1"/>
    </source>
</evidence>
<reference evidence="2" key="1">
    <citation type="submission" date="2019-09" db="EMBL/GenBank/DDBJ databases">
        <title>Draft genome information of white flower Hibiscus syriacus.</title>
        <authorList>
            <person name="Kim Y.-M."/>
        </authorList>
    </citation>
    <scope>NUCLEOTIDE SEQUENCE [LARGE SCALE GENOMIC DNA]</scope>
    <source>
        <strain evidence="2">YM2019G1</strain>
    </source>
</reference>
<dbReference type="EMBL" id="VEPZ02000935">
    <property type="protein sequence ID" value="KAE8709625.1"/>
    <property type="molecule type" value="Genomic_DNA"/>
</dbReference>
<sequence>MGEIRFNMMLPPPLFSAKHKFLSYSLPNSAASSPRFGSISSRINSKTESQASAWKNGLFLKSKSCGDGRRTCAASDEVDDLWLDRKHRHGSLISSPDVINDGGHQNCQNDSKEMDGNEVEFKCSALCLFLPGFNKAKQVRPRKEATTMENNNDNVISKTVSLEKFECGSWASSTIIPDPDVNDCDSMNLYFDLPLDLIKNLGKDSDLQVSTAFVLDNKDVKGVLKNDSTRIRSTSRKSHESSSSRHVRFSTSSPTSYPASPASCITPRLRNFLKAYSDCENSADIISFQNSWLFQQSQVPKVPPDAEGTRGVDSRQSWADPQVRYVFVNTVEGRPTPNRWCGTCGYKDLNAMLFMLDQIYEIKADLVGSIPFECHNGLANRTN</sequence>
<comment type="caution">
    <text evidence="2">The sequence shown here is derived from an EMBL/GenBank/DDBJ whole genome shotgun (WGS) entry which is preliminary data.</text>
</comment>
<evidence type="ECO:0000313" key="3">
    <source>
        <dbReference type="Proteomes" id="UP000436088"/>
    </source>
</evidence>
<dbReference type="AlphaFoldDB" id="A0A6A3B2N4"/>
<feature type="region of interest" description="Disordered" evidence="1">
    <location>
        <begin position="226"/>
        <end position="258"/>
    </location>
</feature>
<dbReference type="GO" id="GO:0080183">
    <property type="term" value="P:response to photooxidative stress"/>
    <property type="evidence" value="ECO:0007669"/>
    <property type="project" value="InterPro"/>
</dbReference>
<accession>A0A6A3B2N4</accession>